<dbReference type="InterPro" id="IPR010111">
    <property type="entry name" value="Kynureninase"/>
</dbReference>
<feature type="binding site" evidence="4">
    <location>
        <position position="341"/>
    </location>
    <ligand>
        <name>pyridoxal 5'-phosphate</name>
        <dbReference type="ChEBI" id="CHEBI:597326"/>
    </ligand>
</feature>
<comment type="catalytic activity">
    <reaction evidence="4 5">
        <text>L-kynurenine + H2O = anthranilate + L-alanine + H(+)</text>
        <dbReference type="Rhea" id="RHEA:16813"/>
        <dbReference type="ChEBI" id="CHEBI:15377"/>
        <dbReference type="ChEBI" id="CHEBI:15378"/>
        <dbReference type="ChEBI" id="CHEBI:16567"/>
        <dbReference type="ChEBI" id="CHEBI:57959"/>
        <dbReference type="ChEBI" id="CHEBI:57972"/>
        <dbReference type="EC" id="3.7.1.3"/>
    </reaction>
</comment>
<evidence type="ECO:0000313" key="7">
    <source>
        <dbReference type="EMBL" id="POY73257.1"/>
    </source>
</evidence>
<keyword evidence="4 5" id="KW-0963">Cytoplasm</keyword>
<organism evidence="7 8">
    <name type="scientific">Rhodotorula taiwanensis</name>
    <dbReference type="NCBI Taxonomy" id="741276"/>
    <lineage>
        <taxon>Eukaryota</taxon>
        <taxon>Fungi</taxon>
        <taxon>Dikarya</taxon>
        <taxon>Basidiomycota</taxon>
        <taxon>Pucciniomycotina</taxon>
        <taxon>Microbotryomycetes</taxon>
        <taxon>Sporidiobolales</taxon>
        <taxon>Sporidiobolaceae</taxon>
        <taxon>Rhodotorula</taxon>
    </lineage>
</organism>
<dbReference type="HAMAP" id="MF_01970">
    <property type="entry name" value="Kynureninase"/>
    <property type="match status" value="1"/>
</dbReference>
<comment type="subcellular location">
    <subcellularLocation>
        <location evidence="4 5">Cytoplasm</location>
    </subcellularLocation>
</comment>
<evidence type="ECO:0000313" key="8">
    <source>
        <dbReference type="Proteomes" id="UP000237144"/>
    </source>
</evidence>
<dbReference type="PANTHER" id="PTHR14084:SF0">
    <property type="entry name" value="KYNURENINASE"/>
    <property type="match status" value="1"/>
</dbReference>
<dbReference type="GO" id="GO:0019441">
    <property type="term" value="P:L-tryptophan catabolic process to kynurenine"/>
    <property type="evidence" value="ECO:0007669"/>
    <property type="project" value="TreeGrafter"/>
</dbReference>
<evidence type="ECO:0000256" key="5">
    <source>
        <dbReference type="PIRNR" id="PIRNR038800"/>
    </source>
</evidence>
<evidence type="ECO:0000256" key="2">
    <source>
        <dbReference type="ARBA" id="ARBA00022801"/>
    </source>
</evidence>
<dbReference type="InterPro" id="IPR015424">
    <property type="entry name" value="PyrdxlP-dep_Trfase"/>
</dbReference>
<dbReference type="InterPro" id="IPR015421">
    <property type="entry name" value="PyrdxlP-dep_Trfase_major"/>
</dbReference>
<evidence type="ECO:0000256" key="3">
    <source>
        <dbReference type="ARBA" id="ARBA00022898"/>
    </source>
</evidence>
<protein>
    <recommendedName>
        <fullName evidence="4 5">Kynureninase</fullName>
        <ecNumber evidence="4 5">3.7.1.3</ecNumber>
    </recommendedName>
    <alternativeName>
        <fullName evidence="4">Biosynthesis of nicotinic acid protein 5</fullName>
    </alternativeName>
    <alternativeName>
        <fullName evidence="4">L-kynurenine hydrolase</fullName>
    </alternativeName>
</protein>
<dbReference type="SUPFAM" id="SSF53383">
    <property type="entry name" value="PLP-dependent transferases"/>
    <property type="match status" value="1"/>
</dbReference>
<comment type="catalytic activity">
    <reaction evidence="5">
        <text>3-hydroxy-L-kynurenine + H2O = 3-hydroxyanthranilate + L-alanine + H(+)</text>
        <dbReference type="Rhea" id="RHEA:25143"/>
        <dbReference type="ChEBI" id="CHEBI:15377"/>
        <dbReference type="ChEBI" id="CHEBI:15378"/>
        <dbReference type="ChEBI" id="CHEBI:36559"/>
        <dbReference type="ChEBI" id="CHEBI:57972"/>
        <dbReference type="ChEBI" id="CHEBI:58125"/>
        <dbReference type="EC" id="3.7.1.3"/>
    </reaction>
</comment>
<dbReference type="UniPathway" id="UPA00253">
    <property type="reaction ID" value="UER00329"/>
</dbReference>
<dbReference type="InterPro" id="IPR000192">
    <property type="entry name" value="Aminotrans_V_dom"/>
</dbReference>
<dbReference type="GO" id="GO:0005737">
    <property type="term" value="C:cytoplasm"/>
    <property type="evidence" value="ECO:0007669"/>
    <property type="project" value="UniProtKB-SubCell"/>
</dbReference>
<comment type="caution">
    <text evidence="7">The sequence shown here is derived from an EMBL/GenBank/DDBJ whole genome shotgun (WGS) entry which is preliminary data.</text>
</comment>
<comment type="function">
    <text evidence="4 5">Catalyzes the cleavage of L-kynurenine (L-Kyn) and L-3-hydroxykynurenine (L-3OHKyn) into anthranilic acid (AA) and 3-hydroxyanthranilic acid (3-OHAA), respectively.</text>
</comment>
<feature type="binding site" evidence="4">
    <location>
        <begin position="176"/>
        <end position="179"/>
    </location>
    <ligand>
        <name>pyridoxal 5'-phosphate</name>
        <dbReference type="ChEBI" id="CHEBI:597326"/>
    </ligand>
</feature>
<feature type="binding site" evidence="4">
    <location>
        <position position="149"/>
    </location>
    <ligand>
        <name>pyridoxal 5'-phosphate</name>
        <dbReference type="ChEBI" id="CHEBI:597326"/>
    </ligand>
</feature>
<feature type="binding site" evidence="4">
    <location>
        <position position="285"/>
    </location>
    <ligand>
        <name>pyridoxal 5'-phosphate</name>
        <dbReference type="ChEBI" id="CHEBI:597326"/>
    </ligand>
</feature>
<name>A0A2S5B911_9BASI</name>
<evidence type="ECO:0000259" key="6">
    <source>
        <dbReference type="Pfam" id="PF00266"/>
    </source>
</evidence>
<comment type="similarity">
    <text evidence="4 5">Belongs to the kynureninase family.</text>
</comment>
<dbReference type="GO" id="GO:0097053">
    <property type="term" value="P:L-kynurenine catabolic process"/>
    <property type="evidence" value="ECO:0007669"/>
    <property type="project" value="UniProtKB-UniRule"/>
</dbReference>
<dbReference type="InterPro" id="IPR015422">
    <property type="entry name" value="PyrdxlP-dep_Trfase_small"/>
</dbReference>
<keyword evidence="2 4" id="KW-0378">Hydrolase</keyword>
<feature type="binding site" evidence="4">
    <location>
        <position position="263"/>
    </location>
    <ligand>
        <name>pyridoxal 5'-phosphate</name>
        <dbReference type="ChEBI" id="CHEBI:597326"/>
    </ligand>
</feature>
<dbReference type="Proteomes" id="UP000237144">
    <property type="component" value="Unassembled WGS sequence"/>
</dbReference>
<dbReference type="Pfam" id="PF00266">
    <property type="entry name" value="Aminotran_5"/>
    <property type="match status" value="1"/>
</dbReference>
<dbReference type="PIRSF" id="PIRSF038800">
    <property type="entry name" value="KYNU"/>
    <property type="match status" value="1"/>
</dbReference>
<dbReference type="GO" id="GO:0043420">
    <property type="term" value="P:anthranilate metabolic process"/>
    <property type="evidence" value="ECO:0007669"/>
    <property type="project" value="UniProtKB-UniRule"/>
</dbReference>
<comment type="pathway">
    <text evidence="4 5">Amino-acid degradation; L-kynurenine degradation; L-alanine and anthranilate from L-kynurenine: step 1/1.</text>
</comment>
<reference evidence="7 8" key="1">
    <citation type="journal article" date="2018" name="Front. Microbiol.">
        <title>Prospects for Fungal Bioremediation of Acidic Radioactive Waste Sites: Characterization and Genome Sequence of Rhodotorula taiwanensis MD1149.</title>
        <authorList>
            <person name="Tkavc R."/>
            <person name="Matrosova V.Y."/>
            <person name="Grichenko O.E."/>
            <person name="Gostincar C."/>
            <person name="Volpe R.P."/>
            <person name="Klimenkova P."/>
            <person name="Gaidamakova E.K."/>
            <person name="Zhou C.E."/>
            <person name="Stewart B.J."/>
            <person name="Lyman M.G."/>
            <person name="Malfatti S.A."/>
            <person name="Rubinfeld B."/>
            <person name="Courtot M."/>
            <person name="Singh J."/>
            <person name="Dalgard C.L."/>
            <person name="Hamilton T."/>
            <person name="Frey K.G."/>
            <person name="Gunde-Cimerman N."/>
            <person name="Dugan L."/>
            <person name="Daly M.J."/>
        </authorList>
    </citation>
    <scope>NUCLEOTIDE SEQUENCE [LARGE SCALE GENOMIC DNA]</scope>
    <source>
        <strain evidence="7 8">MD1149</strain>
    </source>
</reference>
<dbReference type="Gene3D" id="3.40.640.10">
    <property type="entry name" value="Type I PLP-dependent aspartate aminotransferase-like (Major domain)"/>
    <property type="match status" value="1"/>
</dbReference>
<sequence length="511" mass="56539">MPARDNTGPVEQRLARALSASGAVSLSDPKFAKYLDQNDKVAVLRDQFNIPKKRTVWTEACRQERGADKVDDGEEDAVYLAGNSLGLMPKRTPELLSEELHVWSTSGVLGHMDHDYQRPWVKIDEHVTPYLAEIVGAQPSEVACMGTLTGNLHTLFTSFYQPTPTRHKILYEGKAFPSDAYAFASHVALHDYSPESLLPVYPRDGEHSIRTEDILQIIEEKGDSIAVICFGAVQYYSGQWFDMEAITKAGHAKGCIVGFDCAHAVGNVPLKLHDWGIDFACWCSYKYLNAGPGGIAGLFVHERWEHRKRLHGWWGHDKETRFAMPSSYAPLPGAAGWQFSNPSVLDVVALLASLQIFDAAANFLPREEADGHVTRRGHVLGALREKSVDMTGYLEILLRSSRYYREPDALAPSAASTRTAGARFTIITPLDPSQRGCQLSLLFEPVESMDWIFDRLRSCGVLGDERRPGVIRFAPVPLYNTYSDALRAALALDSSLEAYEKEGGGGPANRA</sequence>
<dbReference type="EC" id="3.7.1.3" evidence="4 5"/>
<keyword evidence="1 4" id="KW-0662">Pyridine nucleotide biosynthesis</keyword>
<dbReference type="GO" id="GO:0030429">
    <property type="term" value="F:kynureninase activity"/>
    <property type="evidence" value="ECO:0007669"/>
    <property type="project" value="UniProtKB-UniRule"/>
</dbReference>
<evidence type="ECO:0000256" key="4">
    <source>
        <dbReference type="HAMAP-Rule" id="MF_03017"/>
    </source>
</evidence>
<accession>A0A2S5B911</accession>
<comment type="cofactor">
    <cofactor evidence="4 5">
        <name>pyridoxal 5'-phosphate</name>
        <dbReference type="ChEBI" id="CHEBI:597326"/>
    </cofactor>
</comment>
<gene>
    <name evidence="4" type="primary">BNA5</name>
    <name evidence="7" type="ORF">BMF94_3591</name>
</gene>
<feature type="binding site" evidence="4">
    <location>
        <position position="148"/>
    </location>
    <ligand>
        <name>pyridoxal 5'-phosphate</name>
        <dbReference type="ChEBI" id="CHEBI:597326"/>
    </ligand>
</feature>
<dbReference type="OrthoDB" id="5978656at2759"/>
<dbReference type="Pfam" id="PF22580">
    <property type="entry name" value="KYNU_C"/>
    <property type="match status" value="1"/>
</dbReference>
<dbReference type="UniPathway" id="UPA00334">
    <property type="reaction ID" value="UER00455"/>
</dbReference>
<feature type="domain" description="Aminotransferase class V" evidence="6">
    <location>
        <begin position="201"/>
        <end position="304"/>
    </location>
</feature>
<dbReference type="PANTHER" id="PTHR14084">
    <property type="entry name" value="KYNURENINASE"/>
    <property type="match status" value="1"/>
</dbReference>
<dbReference type="STRING" id="741276.A0A2S5B911"/>
<comment type="caution">
    <text evidence="4">Lacks conserved residue(s) required for the propagation of feature annotation.</text>
</comment>
<dbReference type="GO" id="GO:0034354">
    <property type="term" value="P:'de novo' NAD+ biosynthetic process from L-tryptophan"/>
    <property type="evidence" value="ECO:0007669"/>
    <property type="project" value="UniProtKB-UniRule"/>
</dbReference>
<feature type="modified residue" description="N6-(pyridoxal phosphate)lysine" evidence="4">
    <location>
        <position position="286"/>
    </location>
</feature>
<dbReference type="FunFam" id="3.40.640.10:FF:000031">
    <property type="entry name" value="Kynureninase"/>
    <property type="match status" value="1"/>
</dbReference>
<dbReference type="GO" id="GO:0019805">
    <property type="term" value="P:quinolinate biosynthetic process"/>
    <property type="evidence" value="ECO:0007669"/>
    <property type="project" value="UniProtKB-UniRule"/>
</dbReference>
<dbReference type="GO" id="GO:0030170">
    <property type="term" value="F:pyridoxal phosphate binding"/>
    <property type="evidence" value="ECO:0007669"/>
    <property type="project" value="UniProtKB-UniRule"/>
</dbReference>
<evidence type="ECO:0000256" key="1">
    <source>
        <dbReference type="ARBA" id="ARBA00022642"/>
    </source>
</evidence>
<comment type="subunit">
    <text evidence="4 5">Homodimer.</text>
</comment>
<keyword evidence="3 4" id="KW-0663">Pyridoxal phosphate</keyword>
<feature type="binding site" evidence="4">
    <location>
        <position position="313"/>
    </location>
    <ligand>
        <name>pyridoxal 5'-phosphate</name>
        <dbReference type="ChEBI" id="CHEBI:597326"/>
    </ligand>
</feature>
<dbReference type="AlphaFoldDB" id="A0A2S5B911"/>
<proteinExistence type="inferred from homology"/>
<dbReference type="EMBL" id="PJQD01000038">
    <property type="protein sequence ID" value="POY73257.1"/>
    <property type="molecule type" value="Genomic_DNA"/>
</dbReference>
<comment type="pathway">
    <text evidence="4 5">Cofactor biosynthesis; NAD(+) biosynthesis; quinolinate from L-kynurenine: step 2/3.</text>
</comment>
<dbReference type="NCBIfam" id="TIGR01814">
    <property type="entry name" value="kynureninase"/>
    <property type="match status" value="1"/>
</dbReference>
<feature type="binding site" evidence="4">
    <location>
        <position position="260"/>
    </location>
    <ligand>
        <name>pyridoxal 5'-phosphate</name>
        <dbReference type="ChEBI" id="CHEBI:597326"/>
    </ligand>
</feature>
<dbReference type="Gene3D" id="3.90.1150.10">
    <property type="entry name" value="Aspartate Aminotransferase, domain 1"/>
    <property type="match status" value="1"/>
</dbReference>
<keyword evidence="8" id="KW-1185">Reference proteome</keyword>